<dbReference type="EMBL" id="CP151767">
    <property type="protein sequence ID" value="WZU69306.1"/>
    <property type="molecule type" value="Genomic_DNA"/>
</dbReference>
<keyword evidence="6" id="KW-1185">Reference proteome</keyword>
<proteinExistence type="predicted"/>
<dbReference type="AlphaFoldDB" id="A0AAN0MCT4"/>
<evidence type="ECO:0000313" key="6">
    <source>
        <dbReference type="Proteomes" id="UP001470809"/>
    </source>
</evidence>
<evidence type="ECO:0000256" key="1">
    <source>
        <dbReference type="ARBA" id="ARBA00023125"/>
    </source>
</evidence>
<dbReference type="InterPro" id="IPR011006">
    <property type="entry name" value="CheY-like_superfamily"/>
</dbReference>
<keyword evidence="1" id="KW-0238">DNA-binding</keyword>
<dbReference type="PRINTS" id="PR00038">
    <property type="entry name" value="HTHLUXR"/>
</dbReference>
<dbReference type="InterPro" id="IPR000792">
    <property type="entry name" value="Tscrpt_reg_LuxR_C"/>
</dbReference>
<name>A0AAN0MCT4_9RHOB</name>
<dbReference type="Proteomes" id="UP001470809">
    <property type="component" value="Chromosome"/>
</dbReference>
<dbReference type="RefSeq" id="WP_342078598.1">
    <property type="nucleotide sequence ID" value="NZ_CP151767.2"/>
</dbReference>
<feature type="domain" description="HTH luxR-type" evidence="3">
    <location>
        <begin position="143"/>
        <end position="208"/>
    </location>
</feature>
<feature type="domain" description="Response regulatory" evidence="4">
    <location>
        <begin position="4"/>
        <end position="120"/>
    </location>
</feature>
<dbReference type="Pfam" id="PF00196">
    <property type="entry name" value="GerE"/>
    <property type="match status" value="1"/>
</dbReference>
<sequence>MKNTVIVADRYALMRDGITRKIEESKQLQLVGECETASEVVAACMRAKPDLLLLDADLDGADGACLLERVCQASPTTKIVIMTMDNSMVTIIGMLTRGAVGFVPKQAAARDFIYALCGAVGGFGTLPVGALNEIVAAQPGFNKNGNIFGLSGREVEVLQCVVQKTPNQNIARRLDISIRTVETHRANIFKKTKCRDLNTLKDILAMIPDDESIEPGNQTRTQAATQR</sequence>
<evidence type="ECO:0000256" key="2">
    <source>
        <dbReference type="PROSITE-ProRule" id="PRU00169"/>
    </source>
</evidence>
<dbReference type="GO" id="GO:0003677">
    <property type="term" value="F:DNA binding"/>
    <property type="evidence" value="ECO:0007669"/>
    <property type="project" value="UniProtKB-KW"/>
</dbReference>
<evidence type="ECO:0000259" key="3">
    <source>
        <dbReference type="PROSITE" id="PS50043"/>
    </source>
</evidence>
<dbReference type="PROSITE" id="PS50043">
    <property type="entry name" value="HTH_LUXR_2"/>
    <property type="match status" value="1"/>
</dbReference>
<dbReference type="InterPro" id="IPR016032">
    <property type="entry name" value="Sig_transdc_resp-reg_C-effctor"/>
</dbReference>
<dbReference type="KEGG" id="yrh:AABB31_10925"/>
<dbReference type="PANTHER" id="PTHR45566:SF1">
    <property type="entry name" value="HTH-TYPE TRANSCRIPTIONAL REGULATOR YHJB-RELATED"/>
    <property type="match status" value="1"/>
</dbReference>
<reference evidence="5" key="1">
    <citation type="submission" date="2024-08" db="EMBL/GenBank/DDBJ databases">
        <title>Phylogenomic analyses of a clade within the roseobacter group suggest taxonomic reassignments of species of the genera Aestuariivita, Citreicella, Loktanella, Nautella, Pelagibaca, Ruegeria, Thalassobius, Thiobacimonas and Tropicibacter, and the proposal o.</title>
        <authorList>
            <person name="Jeon C.O."/>
        </authorList>
    </citation>
    <scope>NUCLEOTIDE SEQUENCE</scope>
    <source>
        <strain evidence="5">SS1-5</strain>
    </source>
</reference>
<accession>A0AAN0MCT4</accession>
<dbReference type="SUPFAM" id="SSF46894">
    <property type="entry name" value="C-terminal effector domain of the bipartite response regulators"/>
    <property type="match status" value="1"/>
</dbReference>
<feature type="modified residue" description="4-aspartylphosphate" evidence="2">
    <location>
        <position position="55"/>
    </location>
</feature>
<dbReference type="Pfam" id="PF00072">
    <property type="entry name" value="Response_reg"/>
    <property type="match status" value="1"/>
</dbReference>
<organism evidence="5 6">
    <name type="scientific">Yoonia rhodophyticola</name>
    <dbReference type="NCBI Taxonomy" id="3137370"/>
    <lineage>
        <taxon>Bacteria</taxon>
        <taxon>Pseudomonadati</taxon>
        <taxon>Pseudomonadota</taxon>
        <taxon>Alphaproteobacteria</taxon>
        <taxon>Rhodobacterales</taxon>
        <taxon>Paracoccaceae</taxon>
        <taxon>Yoonia</taxon>
    </lineage>
</organism>
<keyword evidence="2" id="KW-0597">Phosphoprotein</keyword>
<dbReference type="PROSITE" id="PS50110">
    <property type="entry name" value="RESPONSE_REGULATORY"/>
    <property type="match status" value="1"/>
</dbReference>
<dbReference type="GO" id="GO:0006355">
    <property type="term" value="P:regulation of DNA-templated transcription"/>
    <property type="evidence" value="ECO:0007669"/>
    <property type="project" value="InterPro"/>
</dbReference>
<gene>
    <name evidence="5" type="ORF">AABB31_10925</name>
</gene>
<dbReference type="PANTHER" id="PTHR45566">
    <property type="entry name" value="HTH-TYPE TRANSCRIPTIONAL REGULATOR YHJB-RELATED"/>
    <property type="match status" value="1"/>
</dbReference>
<dbReference type="SMART" id="SM00448">
    <property type="entry name" value="REC"/>
    <property type="match status" value="1"/>
</dbReference>
<dbReference type="SUPFAM" id="SSF52172">
    <property type="entry name" value="CheY-like"/>
    <property type="match status" value="1"/>
</dbReference>
<dbReference type="InterPro" id="IPR001789">
    <property type="entry name" value="Sig_transdc_resp-reg_receiver"/>
</dbReference>
<evidence type="ECO:0000313" key="5">
    <source>
        <dbReference type="EMBL" id="WZU69306.1"/>
    </source>
</evidence>
<protein>
    <submittedName>
        <fullName evidence="5">Response regulator</fullName>
    </submittedName>
</protein>
<dbReference type="CDD" id="cd06170">
    <property type="entry name" value="LuxR_C_like"/>
    <property type="match status" value="1"/>
</dbReference>
<dbReference type="Gene3D" id="3.40.50.2300">
    <property type="match status" value="1"/>
</dbReference>
<dbReference type="GO" id="GO:0000160">
    <property type="term" value="P:phosphorelay signal transduction system"/>
    <property type="evidence" value="ECO:0007669"/>
    <property type="project" value="InterPro"/>
</dbReference>
<dbReference type="InterPro" id="IPR051015">
    <property type="entry name" value="EvgA-like"/>
</dbReference>
<evidence type="ECO:0000259" key="4">
    <source>
        <dbReference type="PROSITE" id="PS50110"/>
    </source>
</evidence>
<dbReference type="SMART" id="SM00421">
    <property type="entry name" value="HTH_LUXR"/>
    <property type="match status" value="1"/>
</dbReference>